<organism evidence="6">
    <name type="scientific">Thermorudis sp</name>
    <dbReference type="NCBI Taxonomy" id="1969470"/>
    <lineage>
        <taxon>Bacteria</taxon>
        <taxon>Pseudomonadati</taxon>
        <taxon>Thermomicrobiota</taxon>
        <taxon>Thermomicrobia</taxon>
        <taxon>Thermomicrobia incertae sedis</taxon>
        <taxon>Thermorudis</taxon>
    </lineage>
</organism>
<gene>
    <name evidence="6" type="ORF">ENP13_06600</name>
</gene>
<evidence type="ECO:0000256" key="2">
    <source>
        <dbReference type="ARBA" id="ARBA00022741"/>
    </source>
</evidence>
<feature type="region of interest" description="Disordered" evidence="4">
    <location>
        <begin position="341"/>
        <end position="362"/>
    </location>
</feature>
<dbReference type="PANTHER" id="PTHR43230">
    <property type="entry name" value="ABC-TYPE DIPEPTIDE/OLIGOPEPTIDE TRANSPORT SYSTEM, ATPASE COMPONENT"/>
    <property type="match status" value="1"/>
</dbReference>
<dbReference type="NCBIfam" id="TIGR01727">
    <property type="entry name" value="oligo_HPY"/>
    <property type="match status" value="1"/>
</dbReference>
<feature type="compositionally biased region" description="Basic and acidic residues" evidence="4">
    <location>
        <begin position="341"/>
        <end position="353"/>
    </location>
</feature>
<evidence type="ECO:0000259" key="5">
    <source>
        <dbReference type="PROSITE" id="PS50893"/>
    </source>
</evidence>
<evidence type="ECO:0000256" key="4">
    <source>
        <dbReference type="SAM" id="MobiDB-lite"/>
    </source>
</evidence>
<dbReference type="Pfam" id="PF08352">
    <property type="entry name" value="oligo_HPY"/>
    <property type="match status" value="1"/>
</dbReference>
<dbReference type="GO" id="GO:0005524">
    <property type="term" value="F:ATP binding"/>
    <property type="evidence" value="ECO:0007669"/>
    <property type="project" value="UniProtKB-KW"/>
</dbReference>
<name>A0A7C3A9B7_9BACT</name>
<protein>
    <submittedName>
        <fullName evidence="6">ABC transporter ATP-binding protein</fullName>
    </submittedName>
</protein>
<keyword evidence="3 6" id="KW-0067">ATP-binding</keyword>
<dbReference type="InterPro" id="IPR017871">
    <property type="entry name" value="ABC_transporter-like_CS"/>
</dbReference>
<evidence type="ECO:0000313" key="6">
    <source>
        <dbReference type="EMBL" id="HEX70898.1"/>
    </source>
</evidence>
<dbReference type="Gene3D" id="3.40.50.300">
    <property type="entry name" value="P-loop containing nucleotide triphosphate hydrolases"/>
    <property type="match status" value="1"/>
</dbReference>
<dbReference type="InterPro" id="IPR003439">
    <property type="entry name" value="ABC_transporter-like_ATP-bd"/>
</dbReference>
<keyword evidence="2" id="KW-0547">Nucleotide-binding</keyword>
<dbReference type="Pfam" id="PF00005">
    <property type="entry name" value="ABC_tran"/>
    <property type="match status" value="1"/>
</dbReference>
<dbReference type="GO" id="GO:0016887">
    <property type="term" value="F:ATP hydrolysis activity"/>
    <property type="evidence" value="ECO:0007669"/>
    <property type="project" value="InterPro"/>
</dbReference>
<reference evidence="6" key="1">
    <citation type="journal article" date="2020" name="mSystems">
        <title>Genome- and Community-Level Interaction Insights into Carbon Utilization and Element Cycling Functions of Hydrothermarchaeota in Hydrothermal Sediment.</title>
        <authorList>
            <person name="Zhou Z."/>
            <person name="Liu Y."/>
            <person name="Xu W."/>
            <person name="Pan J."/>
            <person name="Luo Z.H."/>
            <person name="Li M."/>
        </authorList>
    </citation>
    <scope>NUCLEOTIDE SEQUENCE [LARGE SCALE GENOMIC DNA]</scope>
    <source>
        <strain evidence="6">SpSt-192</strain>
    </source>
</reference>
<evidence type="ECO:0000256" key="3">
    <source>
        <dbReference type="ARBA" id="ARBA00022840"/>
    </source>
</evidence>
<dbReference type="InterPro" id="IPR027417">
    <property type="entry name" value="P-loop_NTPase"/>
</dbReference>
<sequence>MTTLLEARKVTKVYGGGLFRRDRTVALEDFSLRIEPEPPSITAIVGESGSGKTTLARLLLGMTMPTSGAILYQGKDLRKLSRREWRAFRRDVQAIFQDPYEVYNPFYKVDHVLELPIRNFGLAHSRRERRAMIEEALHAVGLRPEETLGRYPHQLSGGQRQRIMVARALLLRPRLIIADEPVSMVDASLRATILGSLLKLNQEFGISLIYITHDLTTAYQVSQDIIVLYRGSVVEAGDVEQVVRDPQHPYTRLLVGSIPLPNPDRVWQGERVLGRPAGELKPIGSSYCKFHERCPFAMPMCIEQAPPLFQTDPRRVTACYLYREAPAIEPEELVGVFANGHREQAAPRPEVQREGGAGGAGS</sequence>
<dbReference type="InterPro" id="IPR003593">
    <property type="entry name" value="AAA+_ATPase"/>
</dbReference>
<dbReference type="PROSITE" id="PS50893">
    <property type="entry name" value="ABC_TRANSPORTER_2"/>
    <property type="match status" value="1"/>
</dbReference>
<evidence type="ECO:0000256" key="1">
    <source>
        <dbReference type="ARBA" id="ARBA00022448"/>
    </source>
</evidence>
<accession>A0A7C3A9B7</accession>
<dbReference type="EMBL" id="DSID01000498">
    <property type="protein sequence ID" value="HEX70898.1"/>
    <property type="molecule type" value="Genomic_DNA"/>
</dbReference>
<dbReference type="GO" id="GO:0015833">
    <property type="term" value="P:peptide transport"/>
    <property type="evidence" value="ECO:0007669"/>
    <property type="project" value="InterPro"/>
</dbReference>
<dbReference type="AlphaFoldDB" id="A0A7C3A9B7"/>
<dbReference type="SUPFAM" id="SSF52540">
    <property type="entry name" value="P-loop containing nucleoside triphosphate hydrolases"/>
    <property type="match status" value="1"/>
</dbReference>
<proteinExistence type="predicted"/>
<dbReference type="PROSITE" id="PS00211">
    <property type="entry name" value="ABC_TRANSPORTER_1"/>
    <property type="match status" value="1"/>
</dbReference>
<keyword evidence="1" id="KW-0813">Transport</keyword>
<comment type="caution">
    <text evidence="6">The sequence shown here is derived from an EMBL/GenBank/DDBJ whole genome shotgun (WGS) entry which is preliminary data.</text>
</comment>
<dbReference type="CDD" id="cd03257">
    <property type="entry name" value="ABC_NikE_OppD_transporters"/>
    <property type="match status" value="1"/>
</dbReference>
<dbReference type="InterPro" id="IPR013563">
    <property type="entry name" value="Oligopep_ABC_C"/>
</dbReference>
<feature type="domain" description="ABC transporter" evidence="5">
    <location>
        <begin position="5"/>
        <end position="255"/>
    </location>
</feature>
<dbReference type="PANTHER" id="PTHR43230:SF3">
    <property type="entry name" value="ABC-TYPE DIPEPTIDE_OLIGOPEPTIDE TRANSPORT SYSTEM, ATPASE COMPONENT"/>
    <property type="match status" value="1"/>
</dbReference>
<dbReference type="SMART" id="SM00382">
    <property type="entry name" value="AAA"/>
    <property type="match status" value="1"/>
</dbReference>